<dbReference type="NCBIfam" id="TIGR00066">
    <property type="entry name" value="g_glut_trans"/>
    <property type="match status" value="1"/>
</dbReference>
<evidence type="ECO:0000313" key="7">
    <source>
        <dbReference type="Proteomes" id="UP001140206"/>
    </source>
</evidence>
<dbReference type="InterPro" id="IPR043138">
    <property type="entry name" value="GGT_lsub"/>
</dbReference>
<feature type="binding site" evidence="2">
    <location>
        <position position="514"/>
    </location>
    <ligand>
        <name>L-glutamate</name>
        <dbReference type="ChEBI" id="CHEBI:29985"/>
    </ligand>
</feature>
<keyword evidence="3" id="KW-0808">Transferase</keyword>
<protein>
    <recommendedName>
        <fullName evidence="3">Glutathione hydrolase</fullName>
        <ecNumber evidence="3">2.3.2.2</ecNumber>
        <ecNumber evidence="3">3.4.19.13</ecNumber>
    </recommendedName>
    <alternativeName>
        <fullName evidence="3">Gamma-glutamyltransferase</fullName>
    </alternativeName>
    <alternativeName>
        <fullName evidence="3">Gamma-glutamyltranspeptidase</fullName>
    </alternativeName>
</protein>
<dbReference type="PANTHER" id="PTHR11686:SF9">
    <property type="entry name" value="RE13973P"/>
    <property type="match status" value="1"/>
</dbReference>
<keyword evidence="3" id="KW-0378">Hydrolase</keyword>
<organism evidence="6 7">
    <name type="scientific">Rhynchospora pubera</name>
    <dbReference type="NCBI Taxonomy" id="906938"/>
    <lineage>
        <taxon>Eukaryota</taxon>
        <taxon>Viridiplantae</taxon>
        <taxon>Streptophyta</taxon>
        <taxon>Embryophyta</taxon>
        <taxon>Tracheophyta</taxon>
        <taxon>Spermatophyta</taxon>
        <taxon>Magnoliopsida</taxon>
        <taxon>Liliopsida</taxon>
        <taxon>Poales</taxon>
        <taxon>Cyperaceae</taxon>
        <taxon>Cyperoideae</taxon>
        <taxon>Rhynchosporeae</taxon>
        <taxon>Rhynchospora</taxon>
    </lineage>
</organism>
<keyword evidence="3" id="KW-0012">Acyltransferase</keyword>
<feature type="active site" description="Nucleophile" evidence="1">
    <location>
        <position position="422"/>
    </location>
</feature>
<feature type="binding site" evidence="2">
    <location>
        <position position="152"/>
    </location>
    <ligand>
        <name>L-glutamate</name>
        <dbReference type="ChEBI" id="CHEBI:29985"/>
    </ligand>
</feature>
<dbReference type="GO" id="GO:0036374">
    <property type="term" value="F:glutathione hydrolase activity"/>
    <property type="evidence" value="ECO:0007669"/>
    <property type="project" value="UniProtKB-UniRule"/>
</dbReference>
<dbReference type="EC" id="3.4.19.13" evidence="3"/>
<keyword evidence="4" id="KW-0812">Transmembrane</keyword>
<accession>A0AAV8EQE8</accession>
<comment type="catalytic activity">
    <reaction evidence="3">
        <text>glutathione + H2O = L-cysteinylglycine + L-glutamate</text>
        <dbReference type="Rhea" id="RHEA:28807"/>
        <dbReference type="ChEBI" id="CHEBI:15377"/>
        <dbReference type="ChEBI" id="CHEBI:29985"/>
        <dbReference type="ChEBI" id="CHEBI:57925"/>
        <dbReference type="ChEBI" id="CHEBI:61694"/>
        <dbReference type="EC" id="3.4.19.13"/>
    </reaction>
</comment>
<reference evidence="6" key="1">
    <citation type="submission" date="2022-08" db="EMBL/GenBank/DDBJ databases">
        <authorList>
            <person name="Marques A."/>
        </authorList>
    </citation>
    <scope>NUCLEOTIDE SEQUENCE</scope>
    <source>
        <strain evidence="6">RhyPub2mFocal</strain>
        <tissue evidence="6">Leaves</tissue>
    </source>
</reference>
<dbReference type="Pfam" id="PF01019">
    <property type="entry name" value="G_glu_transpept"/>
    <property type="match status" value="1"/>
</dbReference>
<evidence type="ECO:0000313" key="5">
    <source>
        <dbReference type="EMBL" id="KAJ4731679.1"/>
    </source>
</evidence>
<dbReference type="EC" id="2.3.2.2" evidence="3"/>
<comment type="catalytic activity">
    <reaction evidence="3">
        <text>an N-terminal (5-L-glutamyl)-[peptide] + an alpha-amino acid = 5-L-glutamyl amino acid + an N-terminal L-alpha-aminoacyl-[peptide]</text>
        <dbReference type="Rhea" id="RHEA:23904"/>
        <dbReference type="Rhea" id="RHEA-COMP:9780"/>
        <dbReference type="Rhea" id="RHEA-COMP:9795"/>
        <dbReference type="ChEBI" id="CHEBI:77644"/>
        <dbReference type="ChEBI" id="CHEBI:78597"/>
        <dbReference type="ChEBI" id="CHEBI:78599"/>
        <dbReference type="ChEBI" id="CHEBI:78608"/>
        <dbReference type="EC" id="2.3.2.2"/>
    </reaction>
</comment>
<dbReference type="EMBL" id="JAMFTS010000003">
    <property type="protein sequence ID" value="KAJ4782425.1"/>
    <property type="molecule type" value="Genomic_DNA"/>
</dbReference>
<dbReference type="InterPro" id="IPR043137">
    <property type="entry name" value="GGT_ssub_C"/>
</dbReference>
<feature type="binding site" evidence="2">
    <location>
        <position position="464"/>
    </location>
    <ligand>
        <name>L-glutamate</name>
        <dbReference type="ChEBI" id="CHEBI:29985"/>
    </ligand>
</feature>
<feature type="transmembrane region" description="Helical" evidence="4">
    <location>
        <begin position="21"/>
        <end position="42"/>
    </location>
</feature>
<dbReference type="PANTHER" id="PTHR11686">
    <property type="entry name" value="GAMMA GLUTAMYL TRANSPEPTIDASE"/>
    <property type="match status" value="1"/>
</dbReference>
<name>A0AAV8EQE8_9POAL</name>
<dbReference type="GO" id="GO:0005886">
    <property type="term" value="C:plasma membrane"/>
    <property type="evidence" value="ECO:0007669"/>
    <property type="project" value="TreeGrafter"/>
</dbReference>
<feature type="binding site" evidence="2">
    <location>
        <begin position="492"/>
        <end position="493"/>
    </location>
    <ligand>
        <name>L-glutamate</name>
        <dbReference type="ChEBI" id="CHEBI:29985"/>
    </ligand>
</feature>
<keyword evidence="7" id="KW-1185">Reference proteome</keyword>
<keyword evidence="4" id="KW-1133">Transmembrane helix</keyword>
<dbReference type="InterPro" id="IPR029055">
    <property type="entry name" value="Ntn_hydrolases_N"/>
</dbReference>
<dbReference type="Proteomes" id="UP001140206">
    <property type="component" value="Chromosome 3"/>
</dbReference>
<evidence type="ECO:0000313" key="6">
    <source>
        <dbReference type="EMBL" id="KAJ4782425.1"/>
    </source>
</evidence>
<dbReference type="Gene3D" id="3.60.20.40">
    <property type="match status" value="1"/>
</dbReference>
<comment type="caution">
    <text evidence="6">The sequence shown here is derived from an EMBL/GenBank/DDBJ whole genome shotgun (WGS) entry which is preliminary data.</text>
</comment>
<comment type="pathway">
    <text evidence="3">Sulfur metabolism; glutathione metabolism.</text>
</comment>
<proteinExistence type="predicted"/>
<feature type="binding site" evidence="2">
    <location>
        <begin position="440"/>
        <end position="442"/>
    </location>
    <ligand>
        <name>L-glutamate</name>
        <dbReference type="ChEBI" id="CHEBI:29985"/>
    </ligand>
</feature>
<evidence type="ECO:0000256" key="1">
    <source>
        <dbReference type="PIRSR" id="PIRSR600101-1"/>
    </source>
</evidence>
<dbReference type="FunFam" id="1.10.246.130:FF:000001">
    <property type="entry name" value="Gamma-glutamyltransferase 5 isoform 1"/>
    <property type="match status" value="1"/>
</dbReference>
<sequence length="645" mass="69249">MEGHGDLKHSLLDYRAPSRRTRLCLTASLLIGVVLVLVIASYKTSSFTIHITSSSSSSSSSSYHYNGAKSIVKSTQGPESVESEIGVVAADDGRCSEIGVQILKVGGHAVDAAVAVALCSGVVHPVSSGLGGGAFIVVRDSASGESLAFDARETAPAASSTDMYKNNPTSKYLGALSAGVPGELAGLHAIWIRYGRLPWRDLFLPSIKLARDGFAIAPYLAQAIKSKETMILADPGLREVFAPGGKVLLANETCFNPKLADTLEEIAEKGPDVFYKGSVGENFIKDVKNSGGILTMEDLGEYKVEIKKALKVEAMGYTLLGMHPPSSGTVGMAMILNILDSYKSIKAVQALLGLHRIVESMKHMFAVRMDLGDPAFVNTTLAVSNMLSPSFAAKIRQKIVDNTTFSPSYYMPKWSQLTDHGTSHFCVVDSDRNAVSMTTTVNYYFGSGVLSPSTGIVLNNEMDDFSVPSEVTEDQLPPAPANFIKPHKRPLSSMSPLIILKENQLAGVVGGSGGSKIIPAVLQVFLNHFVLGMDPLSSVQKSRVYHGLIPNKIRYENYTAIDGEYIGFENSAKIFLEERGHVLENIGAGAVCQLVVHDLREHVQNWDVTRRIQRKILKGTVDNGAFKGMLTAVSDPRKDGAPAGL</sequence>
<dbReference type="AlphaFoldDB" id="A0AAV8EQE8"/>
<keyword evidence="4" id="KW-0472">Membrane</keyword>
<evidence type="ECO:0000256" key="4">
    <source>
        <dbReference type="SAM" id="Phobius"/>
    </source>
</evidence>
<dbReference type="Gene3D" id="1.10.246.130">
    <property type="match status" value="1"/>
</dbReference>
<gene>
    <name evidence="5" type="ORF">LUZ62_010010</name>
    <name evidence="6" type="ORF">LUZ62_066682</name>
</gene>
<dbReference type="EMBL" id="JAMFTS010006945">
    <property type="protein sequence ID" value="KAJ4731679.1"/>
    <property type="molecule type" value="Genomic_DNA"/>
</dbReference>
<dbReference type="GO" id="GO:0103068">
    <property type="term" value="F:leukotriene C4 gamma-glutamyl transferase activity"/>
    <property type="evidence" value="ECO:0007669"/>
    <property type="project" value="UniProtKB-EC"/>
</dbReference>
<dbReference type="InterPro" id="IPR000101">
    <property type="entry name" value="GGT_peptidase"/>
</dbReference>
<evidence type="ECO:0000256" key="2">
    <source>
        <dbReference type="PIRSR" id="PIRSR600101-2"/>
    </source>
</evidence>
<dbReference type="SUPFAM" id="SSF56235">
    <property type="entry name" value="N-terminal nucleophile aminohydrolases (Ntn hydrolases)"/>
    <property type="match status" value="1"/>
</dbReference>
<dbReference type="PRINTS" id="PR01210">
    <property type="entry name" value="GGTRANSPTASE"/>
</dbReference>
<comment type="catalytic activity">
    <reaction evidence="3">
        <text>an S-substituted glutathione + H2O = an S-substituted L-cysteinylglycine + L-glutamate</text>
        <dbReference type="Rhea" id="RHEA:59468"/>
        <dbReference type="ChEBI" id="CHEBI:15377"/>
        <dbReference type="ChEBI" id="CHEBI:29985"/>
        <dbReference type="ChEBI" id="CHEBI:90779"/>
        <dbReference type="ChEBI" id="CHEBI:143103"/>
        <dbReference type="EC" id="3.4.19.13"/>
    </reaction>
</comment>
<evidence type="ECO:0000256" key="3">
    <source>
        <dbReference type="RuleBase" id="RU368068"/>
    </source>
</evidence>
<dbReference type="GO" id="GO:0006751">
    <property type="term" value="P:glutathione catabolic process"/>
    <property type="evidence" value="ECO:0007669"/>
    <property type="project" value="UniProtKB-UniRule"/>
</dbReference>
<comment type="function">
    <text evidence="3">Cleaves the gamma-glutamyl peptide bond of glutathione and glutathione conjugates.</text>
</comment>